<keyword evidence="4" id="KW-0496">Mitochondrion</keyword>
<reference evidence="8 9" key="1">
    <citation type="submission" date="2019-03" db="EMBL/GenBank/DDBJ databases">
        <title>Sequencing 23 genomes of Wallemia ichthyophaga.</title>
        <authorList>
            <person name="Gostincar C."/>
        </authorList>
    </citation>
    <scope>NUCLEOTIDE SEQUENCE [LARGE SCALE GENOMIC DNA]</scope>
    <source>
        <strain evidence="8 9">EXF-5753</strain>
    </source>
</reference>
<keyword evidence="3" id="KW-0689">Ribosomal protein</keyword>
<evidence type="ECO:0000256" key="4">
    <source>
        <dbReference type="ARBA" id="ARBA00023128"/>
    </source>
</evidence>
<dbReference type="OrthoDB" id="88at2759"/>
<accession>A0A4T0FQJ6</accession>
<evidence type="ECO:0000313" key="9">
    <source>
        <dbReference type="Proteomes" id="UP000310189"/>
    </source>
</evidence>
<gene>
    <name evidence="8" type="ORF">E3P99_01737</name>
</gene>
<feature type="domain" description="Ribosomal protein/NADH dehydrogenase" evidence="7">
    <location>
        <begin position="34"/>
        <end position="116"/>
    </location>
</feature>
<name>A0A4T0FQJ6_9BASI</name>
<comment type="caution">
    <text evidence="8">The sequence shown here is derived from an EMBL/GenBank/DDBJ whole genome shotgun (WGS) entry which is preliminary data.</text>
</comment>
<dbReference type="EMBL" id="SPNW01000021">
    <property type="protein sequence ID" value="TIA90185.1"/>
    <property type="molecule type" value="Genomic_DNA"/>
</dbReference>
<dbReference type="PANTHER" id="PTHR21396:SF2">
    <property type="entry name" value="LARGE RIBOSOMAL SUBUNIT PROTEIN ML43"/>
    <property type="match status" value="1"/>
</dbReference>
<evidence type="ECO:0000256" key="6">
    <source>
        <dbReference type="ARBA" id="ARBA00035188"/>
    </source>
</evidence>
<keyword evidence="9" id="KW-1185">Reference proteome</keyword>
<comment type="similarity">
    <text evidence="2">Belongs to the mitochondrion-specific ribosomal protein mL43 family.</text>
</comment>
<dbReference type="GO" id="GO:0032543">
    <property type="term" value="P:mitochondrial translation"/>
    <property type="evidence" value="ECO:0007669"/>
    <property type="project" value="InterPro"/>
</dbReference>
<dbReference type="InterPro" id="IPR036249">
    <property type="entry name" value="Thioredoxin-like_sf"/>
</dbReference>
<dbReference type="SUPFAM" id="SSF52833">
    <property type="entry name" value="Thioredoxin-like"/>
    <property type="match status" value="1"/>
</dbReference>
<evidence type="ECO:0000313" key="8">
    <source>
        <dbReference type="EMBL" id="TIA90185.1"/>
    </source>
</evidence>
<dbReference type="PANTHER" id="PTHR21396">
    <property type="entry name" value="39S RIBOSOMAL PROTEIN L43"/>
    <property type="match status" value="1"/>
</dbReference>
<keyword evidence="5" id="KW-0687">Ribonucleoprotein</keyword>
<dbReference type="Gene3D" id="3.40.30.10">
    <property type="entry name" value="Glutaredoxin"/>
    <property type="match status" value="1"/>
</dbReference>
<dbReference type="InterPro" id="IPR007741">
    <property type="entry name" value="Ribosomal_mL43/mS25/NADH_DH"/>
</dbReference>
<dbReference type="SMART" id="SM00916">
    <property type="entry name" value="L51_S25_CI-B8"/>
    <property type="match status" value="1"/>
</dbReference>
<organism evidence="8 9">
    <name type="scientific">Wallemia hederae</name>
    <dbReference type="NCBI Taxonomy" id="1540922"/>
    <lineage>
        <taxon>Eukaryota</taxon>
        <taxon>Fungi</taxon>
        <taxon>Dikarya</taxon>
        <taxon>Basidiomycota</taxon>
        <taxon>Wallemiomycotina</taxon>
        <taxon>Wallemiomycetes</taxon>
        <taxon>Wallemiales</taxon>
        <taxon>Wallemiaceae</taxon>
        <taxon>Wallemia</taxon>
    </lineage>
</organism>
<dbReference type="GO" id="GO:0003735">
    <property type="term" value="F:structural constituent of ribosome"/>
    <property type="evidence" value="ECO:0007669"/>
    <property type="project" value="InterPro"/>
</dbReference>
<evidence type="ECO:0000256" key="3">
    <source>
        <dbReference type="ARBA" id="ARBA00022980"/>
    </source>
</evidence>
<evidence type="ECO:0000256" key="1">
    <source>
        <dbReference type="ARBA" id="ARBA00004173"/>
    </source>
</evidence>
<dbReference type="InterPro" id="IPR039927">
    <property type="entry name" value="Ribosomal_mL43"/>
</dbReference>
<protein>
    <recommendedName>
        <fullName evidence="6">Large ribosomal subunit protein mL43</fullName>
    </recommendedName>
</protein>
<dbReference type="GO" id="GO:0005762">
    <property type="term" value="C:mitochondrial large ribosomal subunit"/>
    <property type="evidence" value="ECO:0007669"/>
    <property type="project" value="TreeGrafter"/>
</dbReference>
<proteinExistence type="inferred from homology"/>
<evidence type="ECO:0000256" key="5">
    <source>
        <dbReference type="ARBA" id="ARBA00023274"/>
    </source>
</evidence>
<comment type="subcellular location">
    <subcellularLocation>
        <location evidence="1">Mitochondrion</location>
    </subcellularLocation>
</comment>
<dbReference type="Proteomes" id="UP000310189">
    <property type="component" value="Unassembled WGS sequence"/>
</dbReference>
<dbReference type="AlphaFoldDB" id="A0A4T0FQJ6"/>
<sequence>MASIKATNLKSTNSNKLSQSFVPQLTKLILAVDDFAPSHTSLRNFIRSDLVAIAERNSNVEFIIQGVAKGARGSLGVGNGGWIKGEYINGRDKVIATNRLDHSSIRQKVQLLIDSSGKKIVPLKNASIESSNQSVRGVWSPYHTNQQSSTFWKI</sequence>
<evidence type="ECO:0000256" key="2">
    <source>
        <dbReference type="ARBA" id="ARBA00006073"/>
    </source>
</evidence>
<evidence type="ECO:0000259" key="7">
    <source>
        <dbReference type="SMART" id="SM00916"/>
    </source>
</evidence>